<sequence>VLSSVFTRCILHPVELCGSTLGKALRAFFSEIPLQWQPAVMLVGTATALLLVLTATRYRLVIPMLLRLEPRTPVLTVSDTGDRHGDCQRRERGTCSGATGSASYIESPHDVHLQKYRYHNLQRGSRNLVHNLCDEKNSKYSGKEPNWENCGPEFSPTQNSCSVTHHNCRQSNDGEQNEIQPTPVVESLANEQFGRKSIPTSVEKCQNQRPSRLLRLFREDNSQETVDSTDSIGFKRNNLQRVLKTSSETVNSGRTRTQKRSTTSQFSKAPDGLLNDEKENSCKIPCATGKSTLKKSVRSRRRKGKGKTEDSLWSVDAEVISDSD</sequence>
<dbReference type="GO" id="GO:0005254">
    <property type="term" value="F:chloride channel activity"/>
    <property type="evidence" value="ECO:0007669"/>
    <property type="project" value="TreeGrafter"/>
</dbReference>
<comment type="subcellular location">
    <subcellularLocation>
        <location evidence="1">Membrane</location>
        <topology evidence="1">Multi-pass membrane protein</topology>
    </subcellularLocation>
</comment>
<feature type="region of interest" description="Disordered" evidence="7">
    <location>
        <begin position="77"/>
        <end position="101"/>
    </location>
</feature>
<gene>
    <name evidence="8" type="ORF">EGW08_020983</name>
</gene>
<feature type="compositionally biased region" description="Basic and acidic residues" evidence="7">
    <location>
        <begin position="80"/>
        <end position="93"/>
    </location>
</feature>
<evidence type="ECO:0000256" key="4">
    <source>
        <dbReference type="ARBA" id="ARBA00022692"/>
    </source>
</evidence>
<proteinExistence type="inferred from homology"/>
<keyword evidence="6" id="KW-0472">Membrane</keyword>
<dbReference type="Proteomes" id="UP000271974">
    <property type="component" value="Unassembled WGS sequence"/>
</dbReference>
<comment type="similarity">
    <text evidence="2">Belongs to the chloride channel MCLC family.</text>
</comment>
<name>A0A433SQ20_ELYCH</name>
<evidence type="ECO:0000256" key="5">
    <source>
        <dbReference type="ARBA" id="ARBA00022989"/>
    </source>
</evidence>
<dbReference type="EMBL" id="RQTK01001246">
    <property type="protein sequence ID" value="RUS71248.1"/>
    <property type="molecule type" value="Genomic_DNA"/>
</dbReference>
<feature type="compositionally biased region" description="Basic residues" evidence="7">
    <location>
        <begin position="292"/>
        <end position="305"/>
    </location>
</feature>
<reference evidence="8 9" key="1">
    <citation type="submission" date="2019-01" db="EMBL/GenBank/DDBJ databases">
        <title>A draft genome assembly of the solar-powered sea slug Elysia chlorotica.</title>
        <authorList>
            <person name="Cai H."/>
            <person name="Li Q."/>
            <person name="Fang X."/>
            <person name="Li J."/>
            <person name="Curtis N.E."/>
            <person name="Altenburger A."/>
            <person name="Shibata T."/>
            <person name="Feng M."/>
            <person name="Maeda T."/>
            <person name="Schwartz J.A."/>
            <person name="Shigenobu S."/>
            <person name="Lundholm N."/>
            <person name="Nishiyama T."/>
            <person name="Yang H."/>
            <person name="Hasebe M."/>
            <person name="Li S."/>
            <person name="Pierce S.K."/>
            <person name="Wang J."/>
        </authorList>
    </citation>
    <scope>NUCLEOTIDE SEQUENCE [LARGE SCALE GENOMIC DNA]</scope>
    <source>
        <strain evidence="8">EC2010</strain>
        <tissue evidence="8">Whole organism of an adult</tissue>
    </source>
</reference>
<evidence type="ECO:0000256" key="7">
    <source>
        <dbReference type="SAM" id="MobiDB-lite"/>
    </source>
</evidence>
<feature type="region of interest" description="Disordered" evidence="7">
    <location>
        <begin position="246"/>
        <end position="279"/>
    </location>
</feature>
<dbReference type="PANTHER" id="PTHR34093">
    <property type="entry name" value="CHLORIDE CHANNEL CLIC-LIKE PROTEIN 1"/>
    <property type="match status" value="1"/>
</dbReference>
<dbReference type="PANTHER" id="PTHR34093:SF1">
    <property type="entry name" value="CHLORIDE CHANNEL CLIC-LIKE PROTEIN 1"/>
    <property type="match status" value="1"/>
</dbReference>
<dbReference type="AlphaFoldDB" id="A0A433SQ20"/>
<accession>A0A433SQ20</accession>
<keyword evidence="9" id="KW-1185">Reference proteome</keyword>
<protein>
    <recommendedName>
        <fullName evidence="3">Chloride channel CLIC-like protein 1</fullName>
    </recommendedName>
</protein>
<dbReference type="OrthoDB" id="10037397at2759"/>
<evidence type="ECO:0000256" key="6">
    <source>
        <dbReference type="ARBA" id="ARBA00023136"/>
    </source>
</evidence>
<feature type="non-terminal residue" evidence="8">
    <location>
        <position position="1"/>
    </location>
</feature>
<dbReference type="InterPro" id="IPR009231">
    <property type="entry name" value="Chloride_chnl_CLIC-like"/>
</dbReference>
<evidence type="ECO:0000256" key="1">
    <source>
        <dbReference type="ARBA" id="ARBA00004141"/>
    </source>
</evidence>
<feature type="region of interest" description="Disordered" evidence="7">
    <location>
        <begin position="292"/>
        <end position="312"/>
    </location>
</feature>
<keyword evidence="5" id="KW-1133">Transmembrane helix</keyword>
<keyword evidence="4" id="KW-0812">Transmembrane</keyword>
<evidence type="ECO:0000256" key="2">
    <source>
        <dbReference type="ARBA" id="ARBA00005944"/>
    </source>
</evidence>
<dbReference type="GO" id="GO:0005783">
    <property type="term" value="C:endoplasmic reticulum"/>
    <property type="evidence" value="ECO:0007669"/>
    <property type="project" value="TreeGrafter"/>
</dbReference>
<organism evidence="8 9">
    <name type="scientific">Elysia chlorotica</name>
    <name type="common">Eastern emerald elysia</name>
    <name type="synonym">Sea slug</name>
    <dbReference type="NCBI Taxonomy" id="188477"/>
    <lineage>
        <taxon>Eukaryota</taxon>
        <taxon>Metazoa</taxon>
        <taxon>Spiralia</taxon>
        <taxon>Lophotrochozoa</taxon>
        <taxon>Mollusca</taxon>
        <taxon>Gastropoda</taxon>
        <taxon>Heterobranchia</taxon>
        <taxon>Euthyneura</taxon>
        <taxon>Panpulmonata</taxon>
        <taxon>Sacoglossa</taxon>
        <taxon>Placobranchoidea</taxon>
        <taxon>Plakobranchidae</taxon>
        <taxon>Elysia</taxon>
    </lineage>
</organism>
<dbReference type="GO" id="GO:0016020">
    <property type="term" value="C:membrane"/>
    <property type="evidence" value="ECO:0007669"/>
    <property type="project" value="UniProtKB-SubCell"/>
</dbReference>
<evidence type="ECO:0000313" key="9">
    <source>
        <dbReference type="Proteomes" id="UP000271974"/>
    </source>
</evidence>
<evidence type="ECO:0000256" key="3">
    <source>
        <dbReference type="ARBA" id="ARBA00015571"/>
    </source>
</evidence>
<evidence type="ECO:0000313" key="8">
    <source>
        <dbReference type="EMBL" id="RUS71248.1"/>
    </source>
</evidence>
<comment type="caution">
    <text evidence="8">The sequence shown here is derived from an EMBL/GenBank/DDBJ whole genome shotgun (WGS) entry which is preliminary data.</text>
</comment>